<keyword evidence="7" id="KW-0408">Iron</keyword>
<organism evidence="10 11">
    <name type="scientific">Thermodesulfobium narugense DSM 14796</name>
    <dbReference type="NCBI Taxonomy" id="747365"/>
    <lineage>
        <taxon>Bacteria</taxon>
        <taxon>Pseudomonadati</taxon>
        <taxon>Thermodesulfobiota</taxon>
        <taxon>Thermodesulfobiia</taxon>
        <taxon>Thermodesulfobiales</taxon>
        <taxon>Thermodesulfobiaceae</taxon>
        <taxon>Thermodesulfobium</taxon>
    </lineage>
</organism>
<feature type="domain" description="4Fe-4S Mo/W bis-MGD-type" evidence="9">
    <location>
        <begin position="3"/>
        <end position="58"/>
    </location>
</feature>
<evidence type="ECO:0000313" key="10">
    <source>
        <dbReference type="EMBL" id="AEE15364.1"/>
    </source>
</evidence>
<evidence type="ECO:0000256" key="1">
    <source>
        <dbReference type="ARBA" id="ARBA00010312"/>
    </source>
</evidence>
<evidence type="ECO:0000256" key="7">
    <source>
        <dbReference type="ARBA" id="ARBA00023004"/>
    </source>
</evidence>
<dbReference type="GO" id="GO:0046872">
    <property type="term" value="F:metal ion binding"/>
    <property type="evidence" value="ECO:0007669"/>
    <property type="project" value="UniProtKB-KW"/>
</dbReference>
<dbReference type="Pfam" id="PF00384">
    <property type="entry name" value="Molybdopterin"/>
    <property type="match status" value="1"/>
</dbReference>
<dbReference type="SUPFAM" id="SSF53706">
    <property type="entry name" value="Formate dehydrogenase/DMSO reductase, domains 1-3"/>
    <property type="match status" value="1"/>
</dbReference>
<evidence type="ECO:0000259" key="9">
    <source>
        <dbReference type="PROSITE" id="PS51669"/>
    </source>
</evidence>
<dbReference type="eggNOG" id="COG0243">
    <property type="taxonomic scope" value="Bacteria"/>
</dbReference>
<keyword evidence="3" id="KW-0500">Molybdenum</keyword>
<dbReference type="InterPro" id="IPR006656">
    <property type="entry name" value="Mopterin_OxRdtase"/>
</dbReference>
<dbReference type="SMART" id="SM00926">
    <property type="entry name" value="Molybdop_Fe4S4"/>
    <property type="match status" value="1"/>
</dbReference>
<dbReference type="RefSeq" id="WP_013757084.1">
    <property type="nucleotide sequence ID" value="NC_015499.1"/>
</dbReference>
<dbReference type="Gene3D" id="3.30.2070.10">
    <property type="entry name" value="Formate dehydrogenase/DMSO reductase"/>
    <property type="match status" value="1"/>
</dbReference>
<evidence type="ECO:0000313" key="11">
    <source>
        <dbReference type="Proteomes" id="UP000011765"/>
    </source>
</evidence>
<keyword evidence="4" id="KW-0479">Metal-binding</keyword>
<dbReference type="GO" id="GO:0051539">
    <property type="term" value="F:4 iron, 4 sulfur cluster binding"/>
    <property type="evidence" value="ECO:0007669"/>
    <property type="project" value="UniProtKB-KW"/>
</dbReference>
<sequence length="694" mass="77733">MGSKRVYSICAMCTGRCPIVVDVNGNEVEHIWGNPHLLGGYHLCPRGAAGKALLNDTERPQTPLIRDGERGSGKWKSVSWDEALDYVAEKLKKIIDTYGAKSVVLSDRGGAITEFEKTFIAAIGSPNYFNHHAACSNSIHNAHLSVAGLARNGVTYDYKNCKYLVSFGRNLLESLVTGEAKNVIDMIDNGGKLIQIDVRWNYTAAKADRFFLINPGTDYALALALIHVIIKDSLYDSDFVKRWTVGFEELSNFVKPYTPEFAEKETGIPAAEIVKLAHDVGNAKPSVIFHLGWMTAWYSNDFYLRRAICSLNALLGVYEAKGGLIINKGPAAVGKPLKSLLAQVPKPKDPRFDGCGTKYPHLSGQWGLAQELAHVLLTDDPYPVRAYIVFRHDPLASLPDPDFFRSAFKKLDLLVSIDVNYSETGWFSDVILPEDTYLERTDHVIARNGPKPGYILRQAAVQRRFDTRPRWWIFKELANRLGVGQYFPYNSIEELIAWQLEGTGYKLEDFNEKGYIELVDKPIMWDRTDGLKFKTPSGKIEFISKKLEDAGVPSFIPYEKPIELKPGRFRLVTSKCALHTQGRTTSNNRLLNEYVSENHLYIHEDKAVELGIKEGDLLEVENEGEKQYIKAKLTKYIHPDVVFMLHGFGDDVPLRTRSFGKGASDIRLQKGLAKVAIGGNCPYTECTVSVKKAN</sequence>
<protein>
    <submittedName>
        <fullName evidence="10">Trimethylamine-N-oxide reductase (Cytochrome c)</fullName>
        <ecNumber evidence="10">1.7.2.3</ecNumber>
    </submittedName>
</protein>
<evidence type="ECO:0000256" key="3">
    <source>
        <dbReference type="ARBA" id="ARBA00022505"/>
    </source>
</evidence>
<evidence type="ECO:0000256" key="2">
    <source>
        <dbReference type="ARBA" id="ARBA00022485"/>
    </source>
</evidence>
<keyword evidence="6 10" id="KW-0560">Oxidoreductase</keyword>
<evidence type="ECO:0000256" key="8">
    <source>
        <dbReference type="ARBA" id="ARBA00023014"/>
    </source>
</evidence>
<dbReference type="InterPro" id="IPR006657">
    <property type="entry name" value="MoPterin_dinucl-bd_dom"/>
</dbReference>
<dbReference type="InterPro" id="IPR050612">
    <property type="entry name" value="Prok_Mopterin_Oxidored"/>
</dbReference>
<dbReference type="Proteomes" id="UP000011765">
    <property type="component" value="Chromosome"/>
</dbReference>
<dbReference type="Pfam" id="PF04879">
    <property type="entry name" value="Molybdop_Fe4S4"/>
    <property type="match status" value="1"/>
</dbReference>
<comment type="similarity">
    <text evidence="1">Belongs to the prokaryotic molybdopterin-containing oxidoreductase family.</text>
</comment>
<proteinExistence type="inferred from homology"/>
<dbReference type="InterPro" id="IPR006963">
    <property type="entry name" value="Mopterin_OxRdtase_4Fe-4S_dom"/>
</dbReference>
<dbReference type="KEGG" id="tnr:Thena_1758"/>
<evidence type="ECO:0000256" key="6">
    <source>
        <dbReference type="ARBA" id="ARBA00023002"/>
    </source>
</evidence>
<evidence type="ECO:0000256" key="5">
    <source>
        <dbReference type="ARBA" id="ARBA00022729"/>
    </source>
</evidence>
<dbReference type="PANTHER" id="PTHR43742:SF9">
    <property type="entry name" value="TETRATHIONATE REDUCTASE SUBUNIT A"/>
    <property type="match status" value="1"/>
</dbReference>
<dbReference type="SUPFAM" id="SSF50692">
    <property type="entry name" value="ADC-like"/>
    <property type="match status" value="1"/>
</dbReference>
<dbReference type="PANTHER" id="PTHR43742">
    <property type="entry name" value="TRIMETHYLAMINE-N-OXIDE REDUCTASE"/>
    <property type="match status" value="1"/>
</dbReference>
<gene>
    <name evidence="10" type="ORF">Thena_1758</name>
</gene>
<dbReference type="EC" id="1.7.2.3" evidence="10"/>
<keyword evidence="11" id="KW-1185">Reference proteome</keyword>
<keyword evidence="8" id="KW-0411">Iron-sulfur</keyword>
<reference evidence="10 11" key="1">
    <citation type="submission" date="2011-04" db="EMBL/GenBank/DDBJ databases">
        <title>The complete genome of Thermodesulfobium narugense DSM 14796.</title>
        <authorList>
            <consortium name="US DOE Joint Genome Institute (JGI-PGF)"/>
            <person name="Lucas S."/>
            <person name="Han J."/>
            <person name="Lapidus A."/>
            <person name="Bruce D."/>
            <person name="Goodwin L."/>
            <person name="Pitluck S."/>
            <person name="Peters L."/>
            <person name="Kyrpides N."/>
            <person name="Mavromatis K."/>
            <person name="Pagani I."/>
            <person name="Ivanova N."/>
            <person name="Ovchinnikova G."/>
            <person name="Zhang X."/>
            <person name="Saunders L."/>
            <person name="Detter J.C."/>
            <person name="Tapia R."/>
            <person name="Han C."/>
            <person name="Land M."/>
            <person name="Hauser L."/>
            <person name="Markowitz V."/>
            <person name="Cheng J.-F."/>
            <person name="Hugenholtz P."/>
            <person name="Woyke T."/>
            <person name="Wu D."/>
            <person name="Spring S."/>
            <person name="Schroeder M."/>
            <person name="Brambilla E."/>
            <person name="Klenk H.-P."/>
            <person name="Eisen J.A."/>
        </authorList>
    </citation>
    <scope>NUCLEOTIDE SEQUENCE [LARGE SCALE GENOMIC DNA]</scope>
    <source>
        <strain evidence="10 11">DSM 14796</strain>
    </source>
</reference>
<dbReference type="Gene3D" id="3.40.228.10">
    <property type="entry name" value="Dimethylsulfoxide Reductase, domain 2"/>
    <property type="match status" value="1"/>
</dbReference>
<dbReference type="Gene3D" id="2.20.25.90">
    <property type="entry name" value="ADC-like domains"/>
    <property type="match status" value="1"/>
</dbReference>
<dbReference type="InterPro" id="IPR009010">
    <property type="entry name" value="Asp_de-COase-like_dom_sf"/>
</dbReference>
<dbReference type="STRING" id="747365.Thena_1758"/>
<dbReference type="Pfam" id="PF01568">
    <property type="entry name" value="Molydop_binding"/>
    <property type="match status" value="1"/>
</dbReference>
<evidence type="ECO:0000256" key="4">
    <source>
        <dbReference type="ARBA" id="ARBA00022723"/>
    </source>
</evidence>
<keyword evidence="2" id="KW-0004">4Fe-4S</keyword>
<keyword evidence="5" id="KW-0732">Signal</keyword>
<dbReference type="GO" id="GO:0050626">
    <property type="term" value="F:trimethylamine-N-oxide reductase (cytochrome c) activity"/>
    <property type="evidence" value="ECO:0007669"/>
    <property type="project" value="UniProtKB-EC"/>
</dbReference>
<dbReference type="Gene3D" id="3.40.50.740">
    <property type="match status" value="1"/>
</dbReference>
<dbReference type="GO" id="GO:0043546">
    <property type="term" value="F:molybdopterin cofactor binding"/>
    <property type="evidence" value="ECO:0007669"/>
    <property type="project" value="InterPro"/>
</dbReference>
<name>M1E9J0_9BACT</name>
<dbReference type="HOGENOM" id="CLU_000422_13_3_9"/>
<dbReference type="OrthoDB" id="9803192at2"/>
<dbReference type="AlphaFoldDB" id="M1E9J0"/>
<accession>M1E9J0</accession>
<dbReference type="PROSITE" id="PS51669">
    <property type="entry name" value="4FE4S_MOW_BIS_MGD"/>
    <property type="match status" value="1"/>
</dbReference>
<dbReference type="EMBL" id="CP002690">
    <property type="protein sequence ID" value="AEE15364.1"/>
    <property type="molecule type" value="Genomic_DNA"/>
</dbReference>
<dbReference type="Gene3D" id="2.40.40.20">
    <property type="match status" value="1"/>
</dbReference>